<protein>
    <recommendedName>
        <fullName evidence="3">Response regulatory domain-containing protein</fullName>
    </recommendedName>
</protein>
<evidence type="ECO:0008006" key="3">
    <source>
        <dbReference type="Google" id="ProtNLM"/>
    </source>
</evidence>
<reference evidence="1" key="1">
    <citation type="submission" date="2023-07" db="EMBL/GenBank/DDBJ databases">
        <title>Comparative genomics of wheat-associated soil bacteria to identify genetic determinants of phenazine resistance.</title>
        <authorList>
            <person name="Mouncey N."/>
        </authorList>
    </citation>
    <scope>NUCLEOTIDE SEQUENCE</scope>
    <source>
        <strain evidence="1">V4I22</strain>
    </source>
</reference>
<dbReference type="AlphaFoldDB" id="A0AAW8F7I2"/>
<evidence type="ECO:0000313" key="1">
    <source>
        <dbReference type="EMBL" id="MDQ0906061.1"/>
    </source>
</evidence>
<dbReference type="RefSeq" id="WP_306973518.1">
    <property type="nucleotide sequence ID" value="NZ_JAUSZV010000005.1"/>
</dbReference>
<accession>A0AAW8F7I2</accession>
<sequence length="107" mass="11290">MYVNVVDEYRSPPRGNGRHVLVVVGPPRETELLSTASGLAGHRVGTADTGAEAAARLTRDRFGLFVLAARTVCRDRRRRATVGLVRGEHTGSQGQSAAVIQAAVGPA</sequence>
<evidence type="ECO:0000313" key="2">
    <source>
        <dbReference type="Proteomes" id="UP001234216"/>
    </source>
</evidence>
<organism evidence="1 2">
    <name type="scientific">Streptomyces canus</name>
    <dbReference type="NCBI Taxonomy" id="58343"/>
    <lineage>
        <taxon>Bacteria</taxon>
        <taxon>Bacillati</taxon>
        <taxon>Actinomycetota</taxon>
        <taxon>Actinomycetes</taxon>
        <taxon>Kitasatosporales</taxon>
        <taxon>Streptomycetaceae</taxon>
        <taxon>Streptomyces</taxon>
        <taxon>Streptomyces aurantiacus group</taxon>
    </lineage>
</organism>
<name>A0AAW8F7I2_9ACTN</name>
<comment type="caution">
    <text evidence="1">The sequence shown here is derived from an EMBL/GenBank/DDBJ whole genome shotgun (WGS) entry which is preliminary data.</text>
</comment>
<dbReference type="Proteomes" id="UP001234216">
    <property type="component" value="Unassembled WGS sequence"/>
</dbReference>
<dbReference type="EMBL" id="JAUSZV010000005">
    <property type="protein sequence ID" value="MDQ0906061.1"/>
    <property type="molecule type" value="Genomic_DNA"/>
</dbReference>
<proteinExistence type="predicted"/>
<gene>
    <name evidence="1" type="ORF">QFZ22_002046</name>
</gene>